<protein>
    <submittedName>
        <fullName evidence="6">Uncharacterized protein</fullName>
    </submittedName>
</protein>
<dbReference type="Gene3D" id="1.10.600.10">
    <property type="entry name" value="Farnesyl Diphosphate Synthase"/>
    <property type="match status" value="1"/>
</dbReference>
<dbReference type="InterPro" id="IPR036965">
    <property type="entry name" value="Terpene_synth_N_sf"/>
</dbReference>
<dbReference type="GO" id="GO:0010333">
    <property type="term" value="F:terpene synthase activity"/>
    <property type="evidence" value="ECO:0007669"/>
    <property type="project" value="InterPro"/>
</dbReference>
<evidence type="ECO:0000259" key="5">
    <source>
        <dbReference type="Pfam" id="PF03936"/>
    </source>
</evidence>
<dbReference type="EMBL" id="JBBNAE010000010">
    <property type="protein sequence ID" value="KAK9091098.1"/>
    <property type="molecule type" value="Genomic_DNA"/>
</dbReference>
<comment type="caution">
    <text evidence="6">The sequence shown here is derived from an EMBL/GenBank/DDBJ whole genome shotgun (WGS) entry which is preliminary data.</text>
</comment>
<evidence type="ECO:0000259" key="4">
    <source>
        <dbReference type="Pfam" id="PF01397"/>
    </source>
</evidence>
<dbReference type="SUPFAM" id="SSF48576">
    <property type="entry name" value="Terpenoid synthases"/>
    <property type="match status" value="1"/>
</dbReference>
<name>A0AAP0EIF1_9MAGN</name>
<dbReference type="InterPro" id="IPR005630">
    <property type="entry name" value="Terpene_synthase_metal-bd"/>
</dbReference>
<reference evidence="6 7" key="1">
    <citation type="submission" date="2024-01" db="EMBL/GenBank/DDBJ databases">
        <title>Genome assemblies of Stephania.</title>
        <authorList>
            <person name="Yang L."/>
        </authorList>
    </citation>
    <scope>NUCLEOTIDE SEQUENCE [LARGE SCALE GENOMIC DNA]</scope>
    <source>
        <strain evidence="6">QJT</strain>
        <tissue evidence="6">Leaf</tissue>
    </source>
</reference>
<keyword evidence="2" id="KW-0460">Magnesium</keyword>
<dbReference type="SFLD" id="SFLDS00005">
    <property type="entry name" value="Isoprenoid_Synthase_Type_I"/>
    <property type="match status" value="1"/>
</dbReference>
<dbReference type="PANTHER" id="PTHR31225:SF93">
    <property type="entry name" value="ALPHA-HUMULENE_(-)-(E)-BETA-CARYOPHYLLENE SYNTHASE"/>
    <property type="match status" value="1"/>
</dbReference>
<dbReference type="GO" id="GO:0000287">
    <property type="term" value="F:magnesium ion binding"/>
    <property type="evidence" value="ECO:0007669"/>
    <property type="project" value="InterPro"/>
</dbReference>
<accession>A0AAP0EIF1</accession>
<evidence type="ECO:0000313" key="7">
    <source>
        <dbReference type="Proteomes" id="UP001417504"/>
    </source>
</evidence>
<organism evidence="6 7">
    <name type="scientific">Stephania japonica</name>
    <dbReference type="NCBI Taxonomy" id="461633"/>
    <lineage>
        <taxon>Eukaryota</taxon>
        <taxon>Viridiplantae</taxon>
        <taxon>Streptophyta</taxon>
        <taxon>Embryophyta</taxon>
        <taxon>Tracheophyta</taxon>
        <taxon>Spermatophyta</taxon>
        <taxon>Magnoliopsida</taxon>
        <taxon>Ranunculales</taxon>
        <taxon>Menispermaceae</taxon>
        <taxon>Menispermoideae</taxon>
        <taxon>Cissampelideae</taxon>
        <taxon>Stephania</taxon>
    </lineage>
</organism>
<dbReference type="Pfam" id="PF01397">
    <property type="entry name" value="Terpene_synth"/>
    <property type="match status" value="1"/>
</dbReference>
<feature type="domain" description="Terpene synthase metal-binding" evidence="5">
    <location>
        <begin position="274"/>
        <end position="513"/>
    </location>
</feature>
<feature type="domain" description="Terpene synthase N-terminal" evidence="4">
    <location>
        <begin position="35"/>
        <end position="216"/>
    </location>
</feature>
<dbReference type="Proteomes" id="UP001417504">
    <property type="component" value="Unassembled WGS sequence"/>
</dbReference>
<evidence type="ECO:0000256" key="2">
    <source>
        <dbReference type="ARBA" id="ARBA00022842"/>
    </source>
</evidence>
<dbReference type="InterPro" id="IPR008930">
    <property type="entry name" value="Terpenoid_cyclase/PrenylTrfase"/>
</dbReference>
<dbReference type="Pfam" id="PF03936">
    <property type="entry name" value="Terpene_synth_C"/>
    <property type="match status" value="1"/>
</dbReference>
<gene>
    <name evidence="6" type="ORF">Sjap_024275</name>
</gene>
<dbReference type="GO" id="GO:0016102">
    <property type="term" value="P:diterpenoid biosynthetic process"/>
    <property type="evidence" value="ECO:0007669"/>
    <property type="project" value="InterPro"/>
</dbReference>
<evidence type="ECO:0000256" key="1">
    <source>
        <dbReference type="ARBA" id="ARBA00022723"/>
    </source>
</evidence>
<dbReference type="InterPro" id="IPR034741">
    <property type="entry name" value="Terpene_cyclase-like_1_C"/>
</dbReference>
<keyword evidence="3" id="KW-0456">Lyase</keyword>
<dbReference type="InterPro" id="IPR008949">
    <property type="entry name" value="Isoprenoid_synthase_dom_sf"/>
</dbReference>
<dbReference type="InterPro" id="IPR044814">
    <property type="entry name" value="Terpene_cyclase_plant_C1"/>
</dbReference>
<dbReference type="FunFam" id="1.50.10.130:FF:000001">
    <property type="entry name" value="Isoprene synthase, chloroplastic"/>
    <property type="match status" value="1"/>
</dbReference>
<dbReference type="Gene3D" id="1.50.10.130">
    <property type="entry name" value="Terpene synthase, N-terminal domain"/>
    <property type="match status" value="1"/>
</dbReference>
<dbReference type="FunFam" id="1.10.600.10:FF:000007">
    <property type="entry name" value="Isoprene synthase, chloroplastic"/>
    <property type="match status" value="1"/>
</dbReference>
<proteinExistence type="predicted"/>
<sequence>MSSISEGSIIMCSASGANNDGDDVARKSANFHPTVWGDYFLSCCSVDDVAIIDACADEVEKLKEKVRNILNEVQNEPSKQLSLIDALQRLGVAYHFETEIEEALGQMFDGEIIQSFLQKKNLHDVALCFRLLRQQGYNVLTDIFAKFKDDNGKFESSLLVDVKGMLSLYDATHIRFHGENVLEEALIFTTTNLTSIMKSSPSFTCSPLGRQVQHSLEQPIYRGVPRLEARWYISLYQENNEMWSDSVSKLAKIDFKLVQTLHRQELSDISRWWKELEFASKLSFVRDRIVECYFWSVGVYFEPSYSLARVFLAKVTILTSIVDDIFDVYGTIEELKLFTDALERWDASCINQLPGYMKIFFQAILDEYEKMEEVMNKEGCPYHVHYAKEVMKDLARSYLVEAKWYSEGHVPKLDEYLRNGLISSAYYILPVSSLVGMGRIISKEDFEWMMSAPKLLRAASIMSRLYNDVCSHQFEQERGHVASAVECYMEEFGASKQETYREIHKMIEEAGKDVNEGCSNRSTTIPPRPLLIRILNFVRMLYLIYKYGDDTYTHSETRLKETVEFLFINPVDT</sequence>
<dbReference type="PANTHER" id="PTHR31225">
    <property type="entry name" value="OS04G0344100 PROTEIN-RELATED"/>
    <property type="match status" value="1"/>
</dbReference>
<keyword evidence="7" id="KW-1185">Reference proteome</keyword>
<evidence type="ECO:0000256" key="3">
    <source>
        <dbReference type="ARBA" id="ARBA00023239"/>
    </source>
</evidence>
<dbReference type="InterPro" id="IPR050148">
    <property type="entry name" value="Terpene_synthase-like"/>
</dbReference>
<dbReference type="CDD" id="cd00684">
    <property type="entry name" value="Terpene_cyclase_plant_C1"/>
    <property type="match status" value="1"/>
</dbReference>
<keyword evidence="1" id="KW-0479">Metal-binding</keyword>
<evidence type="ECO:0000313" key="6">
    <source>
        <dbReference type="EMBL" id="KAK9091098.1"/>
    </source>
</evidence>
<dbReference type="SFLD" id="SFLDG01019">
    <property type="entry name" value="Terpene_Cyclase_Like_1_C_Termi"/>
    <property type="match status" value="1"/>
</dbReference>
<dbReference type="InterPro" id="IPR001906">
    <property type="entry name" value="Terpene_synth_N"/>
</dbReference>
<dbReference type="AlphaFoldDB" id="A0AAP0EIF1"/>
<dbReference type="SUPFAM" id="SSF48239">
    <property type="entry name" value="Terpenoid cyclases/Protein prenyltransferases"/>
    <property type="match status" value="1"/>
</dbReference>